<dbReference type="OrthoDB" id="9808768at2"/>
<keyword evidence="3 7" id="KW-0547">Nucleotide-binding</keyword>
<dbReference type="FunFam" id="3.40.50.300:FF:000984">
    <property type="entry name" value="Chromosome partition protein Smc"/>
    <property type="match status" value="1"/>
</dbReference>
<dbReference type="Gene3D" id="3.40.50.300">
    <property type="entry name" value="P-loop containing nucleotide triphosphate hydrolases"/>
    <property type="match status" value="2"/>
</dbReference>
<reference evidence="9 10" key="1">
    <citation type="submission" date="2019-05" db="EMBL/GenBank/DDBJ databases">
        <title>The metagenome of a microbial culture collection derived from dairy environment covers the genomic content of the human microbiome.</title>
        <authorList>
            <person name="Roder T."/>
            <person name="Wuthrich D."/>
            <person name="Sattari Z."/>
            <person name="Von Ah U."/>
            <person name="Bar C."/>
            <person name="Ronchi F."/>
            <person name="Macpherson A.J."/>
            <person name="Ganal-Vonarburg S.C."/>
            <person name="Bruggmann R."/>
            <person name="Vergeres G."/>
        </authorList>
    </citation>
    <scope>NUCLEOTIDE SEQUENCE [LARGE SCALE GENOMIC DNA]</scope>
    <source>
        <strain evidence="9 10">FAM 24227</strain>
    </source>
</reference>
<dbReference type="GO" id="GO:0005737">
    <property type="term" value="C:cytoplasm"/>
    <property type="evidence" value="ECO:0007669"/>
    <property type="project" value="UniProtKB-SubCell"/>
</dbReference>
<dbReference type="GO" id="GO:0006260">
    <property type="term" value="P:DNA replication"/>
    <property type="evidence" value="ECO:0007669"/>
    <property type="project" value="UniProtKB-UniRule"/>
</dbReference>
<dbReference type="SMART" id="SM00968">
    <property type="entry name" value="SMC_hinge"/>
    <property type="match status" value="1"/>
</dbReference>
<dbReference type="GO" id="GO:0007059">
    <property type="term" value="P:chromosome segregation"/>
    <property type="evidence" value="ECO:0007669"/>
    <property type="project" value="UniProtKB-UniRule"/>
</dbReference>
<feature type="coiled-coil region" evidence="7">
    <location>
        <begin position="167"/>
        <end position="201"/>
    </location>
</feature>
<dbReference type="Pfam" id="PF02463">
    <property type="entry name" value="SMC_N"/>
    <property type="match status" value="1"/>
</dbReference>
<dbReference type="Proteomes" id="UP000306420">
    <property type="component" value="Unassembled WGS sequence"/>
</dbReference>
<dbReference type="InterPro" id="IPR024704">
    <property type="entry name" value="SMC"/>
</dbReference>
<dbReference type="GO" id="GO:0005524">
    <property type="term" value="F:ATP binding"/>
    <property type="evidence" value="ECO:0007669"/>
    <property type="project" value="UniProtKB-UniRule"/>
</dbReference>
<evidence type="ECO:0000256" key="7">
    <source>
        <dbReference type="HAMAP-Rule" id="MF_01894"/>
    </source>
</evidence>
<dbReference type="AlphaFoldDB" id="A0A5R9DUU1"/>
<comment type="caution">
    <text evidence="9">The sequence shown here is derived from an EMBL/GenBank/DDBJ whole genome shotgun (WGS) entry which is preliminary data.</text>
</comment>
<dbReference type="Pfam" id="PF06470">
    <property type="entry name" value="SMC_hinge"/>
    <property type="match status" value="1"/>
</dbReference>
<keyword evidence="4 7" id="KW-0067">ATP-binding</keyword>
<dbReference type="SUPFAM" id="SSF52540">
    <property type="entry name" value="P-loop containing nucleoside triphosphate hydrolases"/>
    <property type="match status" value="1"/>
</dbReference>
<evidence type="ECO:0000256" key="2">
    <source>
        <dbReference type="ARBA" id="ARBA00022490"/>
    </source>
</evidence>
<protein>
    <recommendedName>
        <fullName evidence="7">Chromosome partition protein Smc</fullName>
    </recommendedName>
</protein>
<dbReference type="GO" id="GO:0030261">
    <property type="term" value="P:chromosome condensation"/>
    <property type="evidence" value="ECO:0007669"/>
    <property type="project" value="InterPro"/>
</dbReference>
<dbReference type="InterPro" id="IPR003395">
    <property type="entry name" value="RecF/RecN/SMC_N"/>
</dbReference>
<dbReference type="GO" id="GO:0016887">
    <property type="term" value="F:ATP hydrolysis activity"/>
    <property type="evidence" value="ECO:0007669"/>
    <property type="project" value="InterPro"/>
</dbReference>
<feature type="domain" description="SMC hinge" evidence="8">
    <location>
        <begin position="518"/>
        <end position="637"/>
    </location>
</feature>
<feature type="coiled-coil region" evidence="7">
    <location>
        <begin position="241"/>
        <end position="482"/>
    </location>
</feature>
<dbReference type="GO" id="GO:0007062">
    <property type="term" value="P:sister chromatid cohesion"/>
    <property type="evidence" value="ECO:0007669"/>
    <property type="project" value="InterPro"/>
</dbReference>
<dbReference type="HAMAP" id="MF_01894">
    <property type="entry name" value="Smc_prok"/>
    <property type="match status" value="1"/>
</dbReference>
<comment type="domain">
    <text evidence="7">Contains large globular domains required for ATP hydrolysis at each terminus and a third globular domain forming a flexible hinge near the middle of the molecule. These domains are separated by coiled-coil structures.</text>
</comment>
<feature type="binding site" evidence="7">
    <location>
        <begin position="32"/>
        <end position="39"/>
    </location>
    <ligand>
        <name>ATP</name>
        <dbReference type="ChEBI" id="CHEBI:30616"/>
    </ligand>
</feature>
<organism evidence="9 10">
    <name type="scientific">Ruoffia tabacinasalis</name>
    <dbReference type="NCBI Taxonomy" id="87458"/>
    <lineage>
        <taxon>Bacteria</taxon>
        <taxon>Bacillati</taxon>
        <taxon>Bacillota</taxon>
        <taxon>Bacilli</taxon>
        <taxon>Lactobacillales</taxon>
        <taxon>Aerococcaceae</taxon>
        <taxon>Ruoffia</taxon>
    </lineage>
</organism>
<evidence type="ECO:0000256" key="4">
    <source>
        <dbReference type="ARBA" id="ARBA00022840"/>
    </source>
</evidence>
<dbReference type="InterPro" id="IPR027417">
    <property type="entry name" value="P-loop_NTPase"/>
</dbReference>
<comment type="similarity">
    <text evidence="7">Belongs to the SMC family.</text>
</comment>
<keyword evidence="6 7" id="KW-0238">DNA-binding</keyword>
<dbReference type="SUPFAM" id="SSF75553">
    <property type="entry name" value="Smc hinge domain"/>
    <property type="match status" value="1"/>
</dbReference>
<dbReference type="InterPro" id="IPR010935">
    <property type="entry name" value="SMC_hinge"/>
</dbReference>
<evidence type="ECO:0000256" key="3">
    <source>
        <dbReference type="ARBA" id="ARBA00022741"/>
    </source>
</evidence>
<evidence type="ECO:0000313" key="10">
    <source>
        <dbReference type="Proteomes" id="UP000306420"/>
    </source>
</evidence>
<accession>A0A5R9DUU1</accession>
<comment type="subcellular location">
    <subcellularLocation>
        <location evidence="1 7">Cytoplasm</location>
    </subcellularLocation>
</comment>
<feature type="coiled-coil region" evidence="7">
    <location>
        <begin position="987"/>
        <end position="1014"/>
    </location>
</feature>
<proteinExistence type="inferred from homology"/>
<name>A0A5R9DUU1_9LACT</name>
<feature type="coiled-coil region" evidence="7">
    <location>
        <begin position="679"/>
        <end position="916"/>
    </location>
</feature>
<comment type="function">
    <text evidence="7">Required for chromosome condensation and partitioning.</text>
</comment>
<keyword evidence="2 7" id="KW-0963">Cytoplasm</keyword>
<comment type="subunit">
    <text evidence="7">Homodimer.</text>
</comment>
<dbReference type="GO" id="GO:0003677">
    <property type="term" value="F:DNA binding"/>
    <property type="evidence" value="ECO:0007669"/>
    <property type="project" value="UniProtKB-UniRule"/>
</dbReference>
<dbReference type="EMBL" id="VBSP01000055">
    <property type="protein sequence ID" value="TLQ39596.1"/>
    <property type="molecule type" value="Genomic_DNA"/>
</dbReference>
<dbReference type="PIRSF" id="PIRSF005719">
    <property type="entry name" value="SMC"/>
    <property type="match status" value="1"/>
</dbReference>
<evidence type="ECO:0000259" key="8">
    <source>
        <dbReference type="SMART" id="SM00968"/>
    </source>
</evidence>
<dbReference type="FunFam" id="3.40.50.300:FF:000901">
    <property type="entry name" value="Chromosome partition protein Smc"/>
    <property type="match status" value="1"/>
</dbReference>
<evidence type="ECO:0000256" key="5">
    <source>
        <dbReference type="ARBA" id="ARBA00023054"/>
    </source>
</evidence>
<dbReference type="CDD" id="cd03278">
    <property type="entry name" value="ABC_SMC_barmotin"/>
    <property type="match status" value="2"/>
</dbReference>
<evidence type="ECO:0000256" key="1">
    <source>
        <dbReference type="ARBA" id="ARBA00004496"/>
    </source>
</evidence>
<dbReference type="NCBIfam" id="TIGR02168">
    <property type="entry name" value="SMC_prok_B"/>
    <property type="match status" value="1"/>
</dbReference>
<evidence type="ECO:0000256" key="6">
    <source>
        <dbReference type="ARBA" id="ARBA00023125"/>
    </source>
</evidence>
<dbReference type="Gene3D" id="3.30.70.1620">
    <property type="match status" value="1"/>
</dbReference>
<sequence length="1187" mass="136399">MYLSRVEMTGFKSFADKTVIEFNEGMTAVVGPNGSGKSNLSEAIRWVLGEQSAKSLRGNRMEDVIFNGTQARKPVNIAKVTLVLNNEDRYLDYDFSEISITRSYNRNGDSQYLINNEQVRLRDIVDLLLDSGLGKNSFSIISQGQVEQIFLSKPEERRTIFEEAAGVQKYQYRKTEAERRLDKSSDNLSRVKDIIHELELQLNPLRKQRETALLYTSKKEELKELEVSLYTQQIEDYQTGWEELEEQLKNIDVTINNLITQNETLSNEIDASKNKQNQLINAIDQNSDTYQKLTSQIEKLRAQQQMIEKDIQYSETEQADKANIYEEQVAEKKRLDQDIMEYTKQLQTFETDLKALMAELKEVNKDIQISQGLNANQQDELRNEMLEYYQLEAKSNNEIQQQKAVLERQRARKDQAAEKMNSTSQELKKLEVEAIEAEEELEAFTGSQSEQRTLLQELTENNEKLSNQRDELRQLLFNQERQTQTIETRLNSLKQMHDNYTGYYAGVRAVMQQAQRLNGIEGTVADLLNVKETYQLAIDTALGGSMQHIVVANDQAAREAVNYLKQQRAGRATFLPRPNIKPRQIQSFKLFQAQEMQGFIAVASELVSYDAQNENIVQNLLGNTIVAQTLVDAQNIARALGHSVKIVTLEGDVLMPGGSLTGGQQKQRQQSMLSRQNEIKQASEAYETHREQLKNIEQDWEKVSSELAHNDQQLKEQRQQVNQTEGIYQRLFQTSQNAKQAYKQANNQMIILKDSIREFDEELDEARNTIEQAEQNLVKAKSSIEELNRILEQHNLDEDARQKKLAELEEFRQDKSTKKAVMDVEIKQLKQTLSDLKNQYEVVNNWITNYESSKTFGLSSIEELQEKLEETLDDIAKLEKESESLQKQIQADRQNRQDLSETINEKESLLNKSQAKSQRSFQTQAKLQAQIEKNQALIDNHLNHLNQEYQLTFEMAKKIAKPIESTAEINKVVKELRQFINKLGPINLQAIEDYDELNERYELLVEQEEDLLTAMGQLKDTMDEMDVEVTRRFSATYKLINEKFQQTFRRLFGGGEASLELTNPKDVLTTGVDIVAQPPGKKKQNLALLSGGERALTAIALLFAILEVKLVPFVILDEVEAALDDANVYRYGEYIKEFREQTQFIVITHRKGTMESADRLYGVTMERSGISKLASVKLSEAEEALSE</sequence>
<dbReference type="InterPro" id="IPR011890">
    <property type="entry name" value="SMC_prok"/>
</dbReference>
<dbReference type="Gene3D" id="1.20.1060.20">
    <property type="match status" value="1"/>
</dbReference>
<keyword evidence="5 7" id="KW-0175">Coiled coil</keyword>
<gene>
    <name evidence="7 9" type="primary">smc</name>
    <name evidence="9" type="ORF">FEZ33_10735</name>
</gene>
<evidence type="ECO:0000313" key="9">
    <source>
        <dbReference type="EMBL" id="TLQ39596.1"/>
    </source>
</evidence>
<dbReference type="PANTHER" id="PTHR43977">
    <property type="entry name" value="STRUCTURAL MAINTENANCE OF CHROMOSOMES PROTEIN 3"/>
    <property type="match status" value="1"/>
</dbReference>
<dbReference type="InterPro" id="IPR036277">
    <property type="entry name" value="SMC_hinge_sf"/>
</dbReference>
<dbReference type="GO" id="GO:0005694">
    <property type="term" value="C:chromosome"/>
    <property type="evidence" value="ECO:0007669"/>
    <property type="project" value="InterPro"/>
</dbReference>
<dbReference type="RefSeq" id="WP_138405381.1">
    <property type="nucleotide sequence ID" value="NZ_VBSP01000055.1"/>
</dbReference>